<evidence type="ECO:0000256" key="6">
    <source>
        <dbReference type="ARBA" id="ARBA00022737"/>
    </source>
</evidence>
<dbReference type="FunFam" id="3.40.50.980:FF:000001">
    <property type="entry name" value="Non-ribosomal peptide synthetase"/>
    <property type="match status" value="2"/>
</dbReference>
<dbReference type="InterPro" id="IPR006162">
    <property type="entry name" value="Ppantetheine_attach_site"/>
</dbReference>
<dbReference type="CDD" id="cd19540">
    <property type="entry name" value="LCL_NRPS-like"/>
    <property type="match status" value="1"/>
</dbReference>
<evidence type="ECO:0000256" key="5">
    <source>
        <dbReference type="ARBA" id="ARBA00022598"/>
    </source>
</evidence>
<feature type="domain" description="Carrier" evidence="9">
    <location>
        <begin position="962"/>
        <end position="1037"/>
    </location>
</feature>
<dbReference type="EMBL" id="CP001738">
    <property type="protein sequence ID" value="ACY97457.1"/>
    <property type="molecule type" value="Genomic_DNA"/>
</dbReference>
<dbReference type="Gene3D" id="1.10.1200.10">
    <property type="entry name" value="ACP-like"/>
    <property type="match status" value="2"/>
</dbReference>
<dbReference type="SUPFAM" id="SSF52777">
    <property type="entry name" value="CoA-dependent acyltransferases"/>
    <property type="match status" value="6"/>
</dbReference>
<evidence type="ECO:0000259" key="9">
    <source>
        <dbReference type="PROSITE" id="PS50075"/>
    </source>
</evidence>
<dbReference type="Gene3D" id="2.30.38.10">
    <property type="entry name" value="Luciferase, Domain 3"/>
    <property type="match status" value="1"/>
</dbReference>
<dbReference type="InterPro" id="IPR045851">
    <property type="entry name" value="AMP-bd_C_sf"/>
</dbReference>
<dbReference type="FunFam" id="3.30.559.30:FF:000001">
    <property type="entry name" value="Non-ribosomal peptide synthetase"/>
    <property type="match status" value="1"/>
</dbReference>
<keyword evidence="5" id="KW-0436">Ligase</keyword>
<dbReference type="InterPro" id="IPR010071">
    <property type="entry name" value="AA_adenyl_dom"/>
</dbReference>
<dbReference type="Gene3D" id="3.40.50.980">
    <property type="match status" value="2"/>
</dbReference>
<dbReference type="GO" id="GO:0017000">
    <property type="term" value="P:antibiotic biosynthetic process"/>
    <property type="evidence" value="ECO:0007669"/>
    <property type="project" value="UniProtKB-KW"/>
</dbReference>
<gene>
    <name evidence="10" type="ordered locus">Tcur_1887</name>
</gene>
<dbReference type="SUPFAM" id="SSF47336">
    <property type="entry name" value="ACP-like"/>
    <property type="match status" value="2"/>
</dbReference>
<dbReference type="NCBIfam" id="TIGR01733">
    <property type="entry name" value="AA-adenyl-dom"/>
    <property type="match status" value="2"/>
</dbReference>
<dbReference type="SMART" id="SM00823">
    <property type="entry name" value="PKS_PP"/>
    <property type="match status" value="2"/>
</dbReference>
<evidence type="ECO:0000256" key="1">
    <source>
        <dbReference type="ARBA" id="ARBA00001957"/>
    </source>
</evidence>
<dbReference type="PROSITE" id="PS00455">
    <property type="entry name" value="AMP_BINDING"/>
    <property type="match status" value="2"/>
</dbReference>
<dbReference type="Gene3D" id="3.30.559.30">
    <property type="entry name" value="Nonribosomal peptide synthetase, condensation domain"/>
    <property type="match status" value="3"/>
</dbReference>
<feature type="region of interest" description="Disordered" evidence="8">
    <location>
        <begin position="2497"/>
        <end position="2522"/>
    </location>
</feature>
<keyword evidence="6" id="KW-0677">Repeat</keyword>
<organism evidence="10 11">
    <name type="scientific">Thermomonospora curvata (strain ATCC 19995 / DSM 43183 / JCM 3096 / KCTC 9072 / NBRC 15933 / NCIMB 10081 / Henssen B9)</name>
    <dbReference type="NCBI Taxonomy" id="471852"/>
    <lineage>
        <taxon>Bacteria</taxon>
        <taxon>Bacillati</taxon>
        <taxon>Actinomycetota</taxon>
        <taxon>Actinomycetes</taxon>
        <taxon>Streptosporangiales</taxon>
        <taxon>Thermomonosporaceae</taxon>
        <taxon>Thermomonospora</taxon>
    </lineage>
</organism>
<dbReference type="OrthoDB" id="3671989at2"/>
<comment type="similarity">
    <text evidence="2">Belongs to the ATP-dependent AMP-binding enzyme family.</text>
</comment>
<dbReference type="Gene3D" id="3.30.559.10">
    <property type="entry name" value="Chloramphenicol acetyltransferase-like domain"/>
    <property type="match status" value="3"/>
</dbReference>
<dbReference type="Pfam" id="PF00501">
    <property type="entry name" value="AMP-binding"/>
    <property type="match status" value="2"/>
</dbReference>
<dbReference type="GO" id="GO:0016874">
    <property type="term" value="F:ligase activity"/>
    <property type="evidence" value="ECO:0007669"/>
    <property type="project" value="UniProtKB-KW"/>
</dbReference>
<dbReference type="CDD" id="cd17652">
    <property type="entry name" value="A_NRPS_CmdD_like"/>
    <property type="match status" value="1"/>
</dbReference>
<dbReference type="CDD" id="cd19543">
    <property type="entry name" value="DCL_NRPS"/>
    <property type="match status" value="1"/>
</dbReference>
<dbReference type="GO" id="GO:0008610">
    <property type="term" value="P:lipid biosynthetic process"/>
    <property type="evidence" value="ECO:0007669"/>
    <property type="project" value="UniProtKB-ARBA"/>
</dbReference>
<dbReference type="FunFam" id="3.40.50.980:FF:000002">
    <property type="entry name" value="Enterobactin synthetase component F"/>
    <property type="match status" value="1"/>
</dbReference>
<dbReference type="GO" id="GO:0043041">
    <property type="term" value="P:amino acid activation for nonribosomal peptide biosynthetic process"/>
    <property type="evidence" value="ECO:0007669"/>
    <property type="project" value="TreeGrafter"/>
</dbReference>
<dbReference type="InterPro" id="IPR009081">
    <property type="entry name" value="PP-bd_ACP"/>
</dbReference>
<dbReference type="FunFam" id="1.10.1200.10:FF:000016">
    <property type="entry name" value="Non-ribosomal peptide synthase"/>
    <property type="match status" value="1"/>
</dbReference>
<proteinExistence type="inferred from homology"/>
<name>D1ACW8_THECD</name>
<dbReference type="InterPro" id="IPR020806">
    <property type="entry name" value="PKS_PP-bd"/>
</dbReference>
<dbReference type="Proteomes" id="UP000001918">
    <property type="component" value="Chromosome"/>
</dbReference>
<keyword evidence="4" id="KW-0597">Phosphoprotein</keyword>
<dbReference type="GO" id="GO:0031177">
    <property type="term" value="F:phosphopantetheine binding"/>
    <property type="evidence" value="ECO:0007669"/>
    <property type="project" value="InterPro"/>
</dbReference>
<dbReference type="eggNOG" id="COG1020">
    <property type="taxonomic scope" value="Bacteria"/>
</dbReference>
<keyword evidence="11" id="KW-1185">Reference proteome</keyword>
<dbReference type="FunFam" id="3.30.559.10:FF:000012">
    <property type="entry name" value="Non-ribosomal peptide synthetase"/>
    <property type="match status" value="1"/>
</dbReference>
<evidence type="ECO:0000313" key="11">
    <source>
        <dbReference type="Proteomes" id="UP000001918"/>
    </source>
</evidence>
<dbReference type="FunFam" id="1.10.1200.10:FF:000005">
    <property type="entry name" value="Nonribosomal peptide synthetase 1"/>
    <property type="match status" value="1"/>
</dbReference>
<dbReference type="InterPro" id="IPR036736">
    <property type="entry name" value="ACP-like_sf"/>
</dbReference>
<dbReference type="STRING" id="471852.Tcur_1887"/>
<dbReference type="InterPro" id="IPR025110">
    <property type="entry name" value="AMP-bd_C"/>
</dbReference>
<dbReference type="PROSITE" id="PS00012">
    <property type="entry name" value="PHOSPHOPANTETHEINE"/>
    <property type="match status" value="2"/>
</dbReference>
<sequence>MNRSDLEDILPLSPLQQGFFFHALLDGGSAGQAGGDIYTAQLTLDLEGPLDAAVLRASAQTLLRRHPNLRAAFWHEGLSRPVQVIPRRVDLPWQEIDVASEEEADRLAEQELRRPFDLTEPPLLRFTLARLPGGRHRLIFTNHHILLDGWSTPVLATELFALYVAGGSDNGLPRPAPYKSYLAWLVKQDRAAAEDAWRQALDGLEEPTLVAPELAGRPPVPPGRREVELEEKLSGRLTRLARRHGATLATLLQAAWGVVLGNFTGRRDVVFGAAVSGRPPELPGVEQMIGLFINTIPVRVRFAPTDTLADLVERLQEEQAELLPHHHLGLTDIQRVTGHPALFDTMTALENYPFDPSAMDGTLGGLRITGFGSRDATHFPLSFVAVPGPRLSLRLDHRPDACDAESADRLLGRVVRLLETFADDPETEIGRLDLLGEEEHRRITAWGTGAPSVPPLTLPAMVEAQAAARPDAPAVISGEAVLSYAELNARANRLARHLIERGVGPEDIVALAMPRSVEYWTAALAVNKAGAAFLPLDPANPADRLSYMLGDSRPVLGITTGEHAAALPPAPGADAGASAAGWLILEETDVSGYDAADVTDGERRGPLRPDNPAYVIYTSGSTGRPKGVVVTARGLADLAETQVERYEVSAEDRTLQFSSPSFDASVLEALMAFRPGAAMVIVPPGIYGGEQLAELLRDQGVTRAFITPAALAGVPSEGLESLRTVVVGGDASGADLVARWAPGRRMINAYGPTEITVAATISDPLQVGETPPIGRPVTGARLHVLDDRLRPVPIGVPGELYVEGDGVARGYLHRPGLTAERFVACPFGPPGARMYRTGDLVRWRADGALDYLGRVDDQVKVRGFRIELGEIEAALLRHPDVAQTAVIVREDRPGERRLAAYAVPAAGRALDAAELRRFLAETLPDYMVPLVVVLEALPLTVGGKVDRSALPAPDASATAGRAPRTPREEILCGLFAEILGVPRVGIDDDFFALGGDSLTATRLVGRIRSALSVELPVRALFEAPTVARLAARLDEAAGTARPPLRPAERPDRIPLSYAQQRLWFLNRFEGPSATYNVPVALRLHGELDYAAMRAALADVVARHESLRTIFPDSGGTPRQQILDPADARPALPVEDVTEAALPAALAQIAGRGFDLAAEPPLRARLLRLGETEHVLVLVMHHIIGDGWSMAPLARDVITAYLARRGGEEPRWSPLPVQYADYTLWQQQLLGSEDDPDSLISRQIAFWKETLADLPEEIALPADRPRPAEASYRGGLHSFELDAELHAELTKLARSSQASLFMVLQAALAALLTRMGAGTDVPIGSPIAGRTDEALDDLVGMFVNMLVLRTDTSGNPSFRELVARVRETDLAAYANQDVPFERLVEVLNPARHMGRHPLFQVVLSFQNNPEASLEVDGLTAAPESLGAGAAKFDLSLYVEERTGDDGTPAGIEAAFEYALDRFDQPTVAALAERLTRLLRAVTADPDAPIGSVELLSEAERRTILTDWARGAHLSTAAPAAPALLAGADTTAERATIPALFEAQALRAPDAVAVTFEGAHLTYGELNAAANRLARLLRERGAGPERFVALALPRSAELVVAIVAVLKAGAAYVPIDPDYPADRIAYMLQDSRPVLAVTTAEAAGVLPESMPKVLLDEHTLADYSAENLGDVGLRPDNPAYVIYTSGSTGRPKGVVIPHRNVVRLLASTEQWFGFGPDDVWTLFHSYAFDFSVWELWGPLLYGGRLVVVPFLTSRSPEDFLKLLAREKVTVLNQTPSAFYQLMAADRDNPGAELALRYVIFGGEALELGRLEDWYSRHADDAPVLVNMYGITETTVHVSYIALDSFYCASAPGSVIGTGIPDLRLYVLDERLQPVPPGVIGELYVAGAGLARGYLNRPGLSAERFIADPFGEPGSRMYRTGDLGRWLRDGRLEYLGRSDQQVQLRGFRIELGEIEAVLSRHEAVSDVAVIVRDDRLVAYVVGDADVAELRRFAGRSLPDYMVPATVVFLDALPLTVNGKLDRKALPAPDFSAQVSSRAPRNEREEILAGLFAEVLGLERVGIDDGFFDLGGDSIIAIQLVSRARQAGLVISPREVFQHQTVEELAAIARNATDEAAETEPPGAGVGPVPATPIMHWFRELHGPTDDYSQRMLLHAPPGLDLDHLTGALQAVLDHHDMLRLRVTGDGFEITEPGTVDAAALVRRVDVAGLDGEALKAVLAEEGAAARSRLRPDAGIMAQLVHFDAGPTAQGRLLLTLHHLVVDGVSWRILLPDLVTAWAAIAAGQTPRLEPVGTSFRRWAQRLVAEATDPGRVAELDTWLEIGRTPDPQLGDRPLDPDVDTFGSARQLTLTLPPEVTEPLLTTVPAAYHGRVNDVLLTGLALAVAHRRPGAQTAVLVNLEGHGREEIFPGVDLSRTAGWFTSISPVRLDPGPVDWEEVRTGGPQVGTALKTVKEQLRETPDNGIGYGLLRHLNPATAEKLAGLPRPQIAFNYLGRVTADDGGQAADWSPAAPDEAEALGPGQNPGLAMPHVLEISAHTRDLPTGPQLHATWIWPGDLLAEEQVRALAEAWFEALRGLVAHASTEGAGGFTPSDLSLVDLTQDEIDEFEAELDDWELEQ</sequence>
<evidence type="ECO:0000256" key="4">
    <source>
        <dbReference type="ARBA" id="ARBA00022553"/>
    </source>
</evidence>
<dbReference type="Pfam" id="PF00668">
    <property type="entry name" value="Condensation"/>
    <property type="match status" value="3"/>
</dbReference>
<dbReference type="InterPro" id="IPR010060">
    <property type="entry name" value="NRPS_synth"/>
</dbReference>
<protein>
    <submittedName>
        <fullName evidence="10">Amino acid adenylation domain protein</fullName>
    </submittedName>
</protein>
<evidence type="ECO:0000256" key="7">
    <source>
        <dbReference type="ARBA" id="ARBA00023194"/>
    </source>
</evidence>
<dbReference type="PANTHER" id="PTHR45527:SF1">
    <property type="entry name" value="FATTY ACID SYNTHASE"/>
    <property type="match status" value="1"/>
</dbReference>
<dbReference type="CDD" id="cd19534">
    <property type="entry name" value="E_NRPS"/>
    <property type="match status" value="1"/>
</dbReference>
<dbReference type="Pfam" id="PF00550">
    <property type="entry name" value="PP-binding"/>
    <property type="match status" value="2"/>
</dbReference>
<dbReference type="PROSITE" id="PS50075">
    <property type="entry name" value="CARRIER"/>
    <property type="match status" value="2"/>
</dbReference>
<evidence type="ECO:0000256" key="3">
    <source>
        <dbReference type="ARBA" id="ARBA00022450"/>
    </source>
</evidence>
<dbReference type="InterPro" id="IPR000873">
    <property type="entry name" value="AMP-dep_synth/lig_dom"/>
</dbReference>
<dbReference type="PANTHER" id="PTHR45527">
    <property type="entry name" value="NONRIBOSOMAL PEPTIDE SYNTHETASE"/>
    <property type="match status" value="1"/>
</dbReference>
<keyword evidence="7" id="KW-0045">Antibiotic biosynthesis</keyword>
<dbReference type="RefSeq" id="WP_012852241.1">
    <property type="nucleotide sequence ID" value="NC_013510.1"/>
</dbReference>
<evidence type="ECO:0000256" key="2">
    <source>
        <dbReference type="ARBA" id="ARBA00006432"/>
    </source>
</evidence>
<dbReference type="CDD" id="cd17643">
    <property type="entry name" value="A_NRPS_Cytc1-like"/>
    <property type="match status" value="1"/>
</dbReference>
<keyword evidence="3" id="KW-0596">Phosphopantetheine</keyword>
<evidence type="ECO:0000313" key="10">
    <source>
        <dbReference type="EMBL" id="ACY97457.1"/>
    </source>
</evidence>
<dbReference type="Gene3D" id="3.40.50.12780">
    <property type="entry name" value="N-terminal domain of ligase-like"/>
    <property type="match status" value="1"/>
</dbReference>
<dbReference type="InterPro" id="IPR023213">
    <property type="entry name" value="CAT-like_dom_sf"/>
</dbReference>
<dbReference type="HOGENOM" id="CLU_000022_0_3_11"/>
<dbReference type="InterPro" id="IPR042099">
    <property type="entry name" value="ANL_N_sf"/>
</dbReference>
<dbReference type="Pfam" id="PF13193">
    <property type="entry name" value="AMP-binding_C"/>
    <property type="match status" value="2"/>
</dbReference>
<dbReference type="FunFam" id="2.30.38.10:FF:000001">
    <property type="entry name" value="Non-ribosomal peptide synthetase PvdI"/>
    <property type="match status" value="2"/>
</dbReference>
<dbReference type="NCBIfam" id="TIGR01720">
    <property type="entry name" value="NRPS-para261"/>
    <property type="match status" value="1"/>
</dbReference>
<dbReference type="InterPro" id="IPR020845">
    <property type="entry name" value="AMP-binding_CS"/>
</dbReference>
<dbReference type="GO" id="GO:0072330">
    <property type="term" value="P:monocarboxylic acid biosynthetic process"/>
    <property type="evidence" value="ECO:0007669"/>
    <property type="project" value="UniProtKB-ARBA"/>
</dbReference>
<dbReference type="Gene3D" id="3.30.300.30">
    <property type="match status" value="2"/>
</dbReference>
<reference evidence="10 11" key="1">
    <citation type="journal article" date="2011" name="Stand. Genomic Sci.">
        <title>Complete genome sequence of Thermomonospora curvata type strain (B9).</title>
        <authorList>
            <person name="Chertkov O."/>
            <person name="Sikorski J."/>
            <person name="Nolan M."/>
            <person name="Lapidus A."/>
            <person name="Lucas S."/>
            <person name="Del Rio T.G."/>
            <person name="Tice H."/>
            <person name="Cheng J.F."/>
            <person name="Goodwin L."/>
            <person name="Pitluck S."/>
            <person name="Liolios K."/>
            <person name="Ivanova N."/>
            <person name="Mavromatis K."/>
            <person name="Mikhailova N."/>
            <person name="Ovchinnikova G."/>
            <person name="Pati A."/>
            <person name="Chen A."/>
            <person name="Palaniappan K."/>
            <person name="Djao O.D."/>
            <person name="Land M."/>
            <person name="Hauser L."/>
            <person name="Chang Y.J."/>
            <person name="Jeffries C.D."/>
            <person name="Brettin T."/>
            <person name="Han C."/>
            <person name="Detter J.C."/>
            <person name="Rohde M."/>
            <person name="Goker M."/>
            <person name="Woyke T."/>
            <person name="Bristow J."/>
            <person name="Eisen J.A."/>
            <person name="Markowitz V."/>
            <person name="Hugenholtz P."/>
            <person name="Klenk H.P."/>
            <person name="Kyrpides N.C."/>
        </authorList>
    </citation>
    <scope>NUCLEOTIDE SEQUENCE [LARGE SCALE GENOMIC DNA]</scope>
    <source>
        <strain evidence="11">ATCC 19995 / DSM 43183 / JCM 3096 / KCTC 9072 / NBRC 15933 / NCIMB 10081 / Henssen B9</strain>
    </source>
</reference>
<feature type="domain" description="Carrier" evidence="9">
    <location>
        <begin position="2035"/>
        <end position="2109"/>
    </location>
</feature>
<dbReference type="InterPro" id="IPR001242">
    <property type="entry name" value="Condensation_dom"/>
</dbReference>
<dbReference type="KEGG" id="tcu:Tcur_1887"/>
<dbReference type="GO" id="GO:0005829">
    <property type="term" value="C:cytosol"/>
    <property type="evidence" value="ECO:0007669"/>
    <property type="project" value="TreeGrafter"/>
</dbReference>
<dbReference type="GO" id="GO:0044550">
    <property type="term" value="P:secondary metabolite biosynthetic process"/>
    <property type="evidence" value="ECO:0007669"/>
    <property type="project" value="UniProtKB-ARBA"/>
</dbReference>
<evidence type="ECO:0000256" key="8">
    <source>
        <dbReference type="SAM" id="MobiDB-lite"/>
    </source>
</evidence>
<accession>D1ACW8</accession>
<dbReference type="FunFam" id="3.40.50.12780:FF:000012">
    <property type="entry name" value="Non-ribosomal peptide synthetase"/>
    <property type="match status" value="2"/>
</dbReference>
<dbReference type="FunFam" id="3.30.300.30:FF:000010">
    <property type="entry name" value="Enterobactin synthetase component F"/>
    <property type="match status" value="1"/>
</dbReference>
<comment type="cofactor">
    <cofactor evidence="1">
        <name>pantetheine 4'-phosphate</name>
        <dbReference type="ChEBI" id="CHEBI:47942"/>
    </cofactor>
</comment>
<dbReference type="SUPFAM" id="SSF56801">
    <property type="entry name" value="Acetyl-CoA synthetase-like"/>
    <property type="match status" value="2"/>
</dbReference>